<gene>
    <name evidence="2" type="ORF">JVT61DRAFT_3624</name>
</gene>
<evidence type="ECO:0000313" key="3">
    <source>
        <dbReference type="Proteomes" id="UP000683000"/>
    </source>
</evidence>
<keyword evidence="1" id="KW-0812">Transmembrane</keyword>
<evidence type="ECO:0000313" key="2">
    <source>
        <dbReference type="EMBL" id="KAG6374894.1"/>
    </source>
</evidence>
<dbReference type="Proteomes" id="UP000683000">
    <property type="component" value="Unassembled WGS sequence"/>
</dbReference>
<feature type="transmembrane region" description="Helical" evidence="1">
    <location>
        <begin position="47"/>
        <end position="67"/>
    </location>
</feature>
<dbReference type="AlphaFoldDB" id="A0A8I2YN40"/>
<reference evidence="2" key="1">
    <citation type="submission" date="2021-03" db="EMBL/GenBank/DDBJ databases">
        <title>Evolutionary innovations through gain and loss of genes in the ectomycorrhizal Boletales.</title>
        <authorList>
            <person name="Wu G."/>
            <person name="Miyauchi S."/>
            <person name="Morin E."/>
            <person name="Yang Z.-L."/>
            <person name="Xu J."/>
            <person name="Martin F.M."/>
        </authorList>
    </citation>
    <scope>NUCLEOTIDE SEQUENCE</scope>
    <source>
        <strain evidence="2">BR01</strain>
    </source>
</reference>
<keyword evidence="3" id="KW-1185">Reference proteome</keyword>
<dbReference type="EMBL" id="JAGFBS010000016">
    <property type="protein sequence ID" value="KAG6374894.1"/>
    <property type="molecule type" value="Genomic_DNA"/>
</dbReference>
<accession>A0A8I2YN40</accession>
<protein>
    <submittedName>
        <fullName evidence="2">Uncharacterized protein</fullName>
    </submittedName>
</protein>
<organism evidence="2 3">
    <name type="scientific">Boletus reticuloceps</name>
    <dbReference type="NCBI Taxonomy" id="495285"/>
    <lineage>
        <taxon>Eukaryota</taxon>
        <taxon>Fungi</taxon>
        <taxon>Dikarya</taxon>
        <taxon>Basidiomycota</taxon>
        <taxon>Agaricomycotina</taxon>
        <taxon>Agaricomycetes</taxon>
        <taxon>Agaricomycetidae</taxon>
        <taxon>Boletales</taxon>
        <taxon>Boletineae</taxon>
        <taxon>Boletaceae</taxon>
        <taxon>Boletoideae</taxon>
        <taxon>Boletus</taxon>
    </lineage>
</organism>
<sequence>MTTTMQKVPPGLVGLVWLLPRLLFPPATVFIGLKVVKALAGEPAPRWLRVLAYLLALPAIVAAKLVYSRIRDRREAARRGAMLPPSIKYRWPGALDKLSALLWNFSNGYLGSFDDISDTDVLTWTSLAEYNESECEEIGNTFNFYALYENRASASFVTIGQTKRRRAIRIELSSV</sequence>
<dbReference type="OrthoDB" id="2673128at2759"/>
<comment type="caution">
    <text evidence="2">The sequence shown here is derived from an EMBL/GenBank/DDBJ whole genome shotgun (WGS) entry which is preliminary data.</text>
</comment>
<keyword evidence="1" id="KW-1133">Transmembrane helix</keyword>
<evidence type="ECO:0000256" key="1">
    <source>
        <dbReference type="SAM" id="Phobius"/>
    </source>
</evidence>
<feature type="transmembrane region" description="Helical" evidence="1">
    <location>
        <begin position="12"/>
        <end position="35"/>
    </location>
</feature>
<proteinExistence type="predicted"/>
<keyword evidence="1" id="KW-0472">Membrane</keyword>
<name>A0A8I2YN40_9AGAM</name>